<sequence length="529" mass="56402">MEADSASIGLYHAEVQKALEAEHAQLHEMQAIKEDLRATRDMVLDLPSRLRRQVFVPFGPHAFFPGQLQHTNELTVHLGASHYAKVTAKHAAGVLKRRETSIDKAILACQQQVEAHEARLRLASKEVLGLGVGPEEREIRESYEESEALLASARVASWRKPQGPGVAQGIEHRPSLGQPVPAEGEEAQEVGKWGGGSGVSLRGQQQQQQQQQQRRQQKEAGGDSAQAAGSEGDEYTQLFARLDELEAAEEAARLRAEEDGEEEEEEEEEEKEGGLQAGAGKGDIAGARECHPHNRSGALVEAEDEGREPDSDDEDDWMMGQGEANGSRVASVNLAAATSSAAQAASKPVAPAAPVPGPAARAAFPAHTQEPLKGAPKKSSLKKGFLLSSPSPAPPITQVAQQQQPQPAVSLAAAASSSKEMAFSRERAFTGQVLERPGLQAPLIQQQELQEQQEQQQQQVQGGGEEAESFGAIGLHEKVGAGVGAVTEVKERVVMENEGDGKGKVAGAEGIATAARRPSKFKQKMMGLG</sequence>
<dbReference type="InterPro" id="IPR009053">
    <property type="entry name" value="Prefoldin"/>
</dbReference>
<dbReference type="InterPro" id="IPR004127">
    <property type="entry name" value="Prefoldin_subunit_alpha"/>
</dbReference>
<accession>A0ABQ7FWX4</accession>
<gene>
    <name evidence="5" type="ORF">DUNSADRAFT_1869</name>
</gene>
<keyword evidence="2" id="KW-0539">Nucleus</keyword>
<feature type="region of interest" description="Disordered" evidence="4">
    <location>
        <begin position="160"/>
        <end position="413"/>
    </location>
</feature>
<dbReference type="Gene3D" id="1.10.287.370">
    <property type="match status" value="1"/>
</dbReference>
<comment type="subcellular location">
    <subcellularLocation>
        <location evidence="1">Nucleus</location>
    </subcellularLocation>
</comment>
<evidence type="ECO:0000256" key="1">
    <source>
        <dbReference type="ARBA" id="ARBA00004123"/>
    </source>
</evidence>
<dbReference type="EMBL" id="MU070677">
    <property type="protein sequence ID" value="KAF5826859.1"/>
    <property type="molecule type" value="Genomic_DNA"/>
</dbReference>
<feature type="compositionally biased region" description="Low complexity" evidence="4">
    <location>
        <begin position="330"/>
        <end position="350"/>
    </location>
</feature>
<evidence type="ECO:0000313" key="6">
    <source>
        <dbReference type="Proteomes" id="UP000815325"/>
    </source>
</evidence>
<dbReference type="SUPFAM" id="SSF46579">
    <property type="entry name" value="Prefoldin"/>
    <property type="match status" value="1"/>
</dbReference>
<feature type="compositionally biased region" description="Low complexity" evidence="4">
    <location>
        <begin position="382"/>
        <end position="413"/>
    </location>
</feature>
<proteinExistence type="inferred from homology"/>
<feature type="compositionally biased region" description="Low complexity" evidence="4">
    <location>
        <begin position="445"/>
        <end position="460"/>
    </location>
</feature>
<dbReference type="PANTHER" id="PTHR15111">
    <property type="entry name" value="RNA POLYMERASE II SUBUNIT 5-MEDIATING PROTEIN NNX3"/>
    <property type="match status" value="1"/>
</dbReference>
<protein>
    <submittedName>
        <fullName evidence="5">Uncharacterized protein</fullName>
    </submittedName>
</protein>
<keyword evidence="6" id="KW-1185">Reference proteome</keyword>
<dbReference type="CDD" id="cd23159">
    <property type="entry name" value="Prefoldin_URI1"/>
    <property type="match status" value="1"/>
</dbReference>
<comment type="caution">
    <text evidence="5">The sequence shown here is derived from an EMBL/GenBank/DDBJ whole genome shotgun (WGS) entry which is preliminary data.</text>
</comment>
<feature type="region of interest" description="Disordered" evidence="4">
    <location>
        <begin position="439"/>
        <end position="468"/>
    </location>
</feature>
<evidence type="ECO:0000256" key="2">
    <source>
        <dbReference type="ARBA" id="ARBA00023242"/>
    </source>
</evidence>
<organism evidence="5 6">
    <name type="scientific">Dunaliella salina</name>
    <name type="common">Green alga</name>
    <name type="synonym">Protococcus salinus</name>
    <dbReference type="NCBI Taxonomy" id="3046"/>
    <lineage>
        <taxon>Eukaryota</taxon>
        <taxon>Viridiplantae</taxon>
        <taxon>Chlorophyta</taxon>
        <taxon>core chlorophytes</taxon>
        <taxon>Chlorophyceae</taxon>
        <taxon>CS clade</taxon>
        <taxon>Chlamydomonadales</taxon>
        <taxon>Dunaliellaceae</taxon>
        <taxon>Dunaliella</taxon>
    </lineage>
</organism>
<dbReference type="InterPro" id="IPR052255">
    <property type="entry name" value="RNA_pol_II_subunit5-mediator"/>
</dbReference>
<dbReference type="Proteomes" id="UP000815325">
    <property type="component" value="Unassembled WGS sequence"/>
</dbReference>
<reference evidence="5" key="1">
    <citation type="submission" date="2017-08" db="EMBL/GenBank/DDBJ databases">
        <authorList>
            <person name="Polle J.E."/>
            <person name="Barry K."/>
            <person name="Cushman J."/>
            <person name="Schmutz J."/>
            <person name="Tran D."/>
            <person name="Hathwaick L.T."/>
            <person name="Yim W.C."/>
            <person name="Jenkins J."/>
            <person name="Mckie-Krisberg Z.M."/>
            <person name="Prochnik S."/>
            <person name="Lindquist E."/>
            <person name="Dockter R.B."/>
            <person name="Adam C."/>
            <person name="Molina H."/>
            <person name="Bunkerborg J."/>
            <person name="Jin E."/>
            <person name="Buchheim M."/>
            <person name="Magnuson J."/>
        </authorList>
    </citation>
    <scope>NUCLEOTIDE SEQUENCE</scope>
    <source>
        <strain evidence="5">CCAP 19/18</strain>
    </source>
</reference>
<dbReference type="Pfam" id="PF02996">
    <property type="entry name" value="Prefoldin"/>
    <property type="match status" value="1"/>
</dbReference>
<comment type="similarity">
    <text evidence="3">Belongs to the RNA polymerase II subunit 5-mediating protein family.</text>
</comment>
<evidence type="ECO:0000256" key="3">
    <source>
        <dbReference type="ARBA" id="ARBA00038295"/>
    </source>
</evidence>
<feature type="region of interest" description="Disordered" evidence="4">
    <location>
        <begin position="500"/>
        <end position="529"/>
    </location>
</feature>
<feature type="compositionally biased region" description="Low complexity" evidence="4">
    <location>
        <begin position="204"/>
        <end position="214"/>
    </location>
</feature>
<feature type="compositionally biased region" description="Acidic residues" evidence="4">
    <location>
        <begin position="258"/>
        <end position="271"/>
    </location>
</feature>
<evidence type="ECO:0000256" key="4">
    <source>
        <dbReference type="SAM" id="MobiDB-lite"/>
    </source>
</evidence>
<feature type="compositionally biased region" description="Acidic residues" evidence="4">
    <location>
        <begin position="301"/>
        <end position="317"/>
    </location>
</feature>
<name>A0ABQ7FWX4_DUNSA</name>
<evidence type="ECO:0000313" key="5">
    <source>
        <dbReference type="EMBL" id="KAF5826859.1"/>
    </source>
</evidence>
<dbReference type="PANTHER" id="PTHR15111:SF0">
    <property type="entry name" value="UNCONVENTIONAL PREFOLDIN RPB5 INTERACTOR 1"/>
    <property type="match status" value="1"/>
</dbReference>